<comment type="caution">
    <text evidence="1">The sequence shown here is derived from an EMBL/GenBank/DDBJ whole genome shotgun (WGS) entry which is preliminary data.</text>
</comment>
<dbReference type="EMBL" id="SWBR01000002">
    <property type="protein sequence ID" value="TKC10859.1"/>
    <property type="molecule type" value="Genomic_DNA"/>
</dbReference>
<dbReference type="Proteomes" id="UP000309488">
    <property type="component" value="Unassembled WGS sequence"/>
</dbReference>
<name>A0A4U1CWX5_9SPHI</name>
<reference evidence="1 2" key="1">
    <citation type="submission" date="2019-04" db="EMBL/GenBank/DDBJ databases">
        <title>Pedobacter sp. RP-3-22 sp. nov., isolated from Arctic soil.</title>
        <authorList>
            <person name="Dahal R.H."/>
            <person name="Kim D.-U."/>
        </authorList>
    </citation>
    <scope>NUCLEOTIDE SEQUENCE [LARGE SCALE GENOMIC DNA]</scope>
    <source>
        <strain evidence="1 2">RP-3-22</strain>
    </source>
</reference>
<dbReference type="AlphaFoldDB" id="A0A4U1CWX5"/>
<gene>
    <name evidence="1" type="ORF">FA048_11875</name>
</gene>
<accession>A0A4U1CWX5</accession>
<evidence type="ECO:0000313" key="2">
    <source>
        <dbReference type="Proteomes" id="UP000309488"/>
    </source>
</evidence>
<proteinExistence type="predicted"/>
<keyword evidence="2" id="KW-1185">Reference proteome</keyword>
<organism evidence="1 2">
    <name type="scientific">Pedobacter polaris</name>
    <dbReference type="NCBI Taxonomy" id="2571273"/>
    <lineage>
        <taxon>Bacteria</taxon>
        <taxon>Pseudomonadati</taxon>
        <taxon>Bacteroidota</taxon>
        <taxon>Sphingobacteriia</taxon>
        <taxon>Sphingobacteriales</taxon>
        <taxon>Sphingobacteriaceae</taxon>
        <taxon>Pedobacter</taxon>
    </lineage>
</organism>
<sequence length="91" mass="10433">MGTSVYYGLLGTRGYINIEILGVKRLIYVEPNGIKPIDFTGLKPYQEDEVEIDVMLVEDLELHKSTDGKLGFKTATYRLQNLGSFERYEIR</sequence>
<dbReference type="RefSeq" id="WP_136841110.1">
    <property type="nucleotide sequence ID" value="NZ_SWBR01000002.1"/>
</dbReference>
<evidence type="ECO:0000313" key="1">
    <source>
        <dbReference type="EMBL" id="TKC10859.1"/>
    </source>
</evidence>
<protein>
    <submittedName>
        <fullName evidence="1">Uncharacterized protein</fullName>
    </submittedName>
</protein>